<reference evidence="2 3" key="1">
    <citation type="submission" date="2020-07" db="EMBL/GenBank/DDBJ databases">
        <title>Luteimonas sp. SJ-92.</title>
        <authorList>
            <person name="Huang X.-X."/>
            <person name="Xu L."/>
            <person name="Sun J.-Q."/>
        </authorList>
    </citation>
    <scope>NUCLEOTIDE SEQUENCE [LARGE SCALE GENOMIC DNA]</scope>
    <source>
        <strain evidence="2 3">SJ-92</strain>
    </source>
</reference>
<organism evidence="2 3">
    <name type="scientific">Luteimonas salinisoli</name>
    <dbReference type="NCBI Taxonomy" id="2752307"/>
    <lineage>
        <taxon>Bacteria</taxon>
        <taxon>Pseudomonadati</taxon>
        <taxon>Pseudomonadota</taxon>
        <taxon>Gammaproteobacteria</taxon>
        <taxon>Lysobacterales</taxon>
        <taxon>Lysobacteraceae</taxon>
        <taxon>Luteimonas</taxon>
    </lineage>
</organism>
<proteinExistence type="predicted"/>
<dbReference type="Pfam" id="PF18593">
    <property type="entry name" value="CdiI_2"/>
    <property type="match status" value="1"/>
</dbReference>
<dbReference type="InterPro" id="IPR041129">
    <property type="entry name" value="CdiI_2"/>
</dbReference>
<accession>A0A853J9H4</accession>
<protein>
    <recommendedName>
        <fullName evidence="1">CdiI immunity protein domain-containing protein</fullName>
    </recommendedName>
</protein>
<dbReference type="AlphaFoldDB" id="A0A853J9H4"/>
<evidence type="ECO:0000313" key="3">
    <source>
        <dbReference type="Proteomes" id="UP000578091"/>
    </source>
</evidence>
<comment type="caution">
    <text evidence="2">The sequence shown here is derived from an EMBL/GenBank/DDBJ whole genome shotgun (WGS) entry which is preliminary data.</text>
</comment>
<feature type="domain" description="CdiI immunity protein" evidence="1">
    <location>
        <begin position="4"/>
        <end position="93"/>
    </location>
</feature>
<dbReference type="Proteomes" id="UP000578091">
    <property type="component" value="Unassembled WGS sequence"/>
</dbReference>
<evidence type="ECO:0000259" key="1">
    <source>
        <dbReference type="Pfam" id="PF18593"/>
    </source>
</evidence>
<name>A0A853J9H4_9GAMM</name>
<evidence type="ECO:0000313" key="2">
    <source>
        <dbReference type="EMBL" id="NZA25846.1"/>
    </source>
</evidence>
<gene>
    <name evidence="2" type="ORF">H0E84_05575</name>
</gene>
<dbReference type="CDD" id="cd20687">
    <property type="entry name" value="CdiI_Ykris-like"/>
    <property type="match status" value="1"/>
</dbReference>
<keyword evidence="3" id="KW-1185">Reference proteome</keyword>
<dbReference type="EMBL" id="JACCKA010000040">
    <property type="protein sequence ID" value="NZA25846.1"/>
    <property type="molecule type" value="Genomic_DNA"/>
</dbReference>
<dbReference type="RefSeq" id="WP_180677649.1">
    <property type="nucleotide sequence ID" value="NZ_JACCKA010000040.1"/>
</dbReference>
<sequence>MNDLPALENFFAAYFHQDWAQEHATPEAVVDTYRASESDETVARTRDELDRLLARDLDGPALAAQLRALGCEFDPTREGGEWYDWLVKVRQRLAG</sequence>